<dbReference type="CDD" id="cd04852">
    <property type="entry name" value="Peptidases_S8_3"/>
    <property type="match status" value="1"/>
</dbReference>
<dbReference type="FunFam" id="3.40.50.200:FF:000006">
    <property type="entry name" value="Subtilisin-like protease SBT1.5"/>
    <property type="match status" value="1"/>
</dbReference>
<name>V7CM29_PHAVU</name>
<dbReference type="InterPro" id="IPR015500">
    <property type="entry name" value="Peptidase_S8_subtilisin-rel"/>
</dbReference>
<gene>
    <name evidence="18" type="ORF">PHAVU_002G152500g</name>
</gene>
<dbReference type="Gramene" id="ESW30423">
    <property type="protein sequence ID" value="ESW30423"/>
    <property type="gene ID" value="PHAVU_002G152500g"/>
</dbReference>
<evidence type="ECO:0000256" key="4">
    <source>
        <dbReference type="ARBA" id="ARBA00022523"/>
    </source>
</evidence>
<dbReference type="SUPFAM" id="SSF52743">
    <property type="entry name" value="Subtilisin-like"/>
    <property type="match status" value="1"/>
</dbReference>
<evidence type="ECO:0000256" key="2">
    <source>
        <dbReference type="ARBA" id="ARBA00004271"/>
    </source>
</evidence>
<dbReference type="InterPro" id="IPR045051">
    <property type="entry name" value="SBT"/>
</dbReference>
<dbReference type="Pfam" id="PF00082">
    <property type="entry name" value="Peptidase_S8"/>
    <property type="match status" value="1"/>
</dbReference>
<keyword evidence="9 12" id="KW-0720">Serine protease</keyword>
<evidence type="ECO:0000259" key="14">
    <source>
        <dbReference type="Pfam" id="PF00082"/>
    </source>
</evidence>
<evidence type="ECO:0000256" key="7">
    <source>
        <dbReference type="ARBA" id="ARBA00022729"/>
    </source>
</evidence>
<keyword evidence="6 12" id="KW-0645">Protease</keyword>
<feature type="domain" description="Subtilisin-like protease fibronectin type-III" evidence="17">
    <location>
        <begin position="662"/>
        <end position="762"/>
    </location>
</feature>
<dbReference type="Gene3D" id="2.60.40.2310">
    <property type="match status" value="1"/>
</dbReference>
<dbReference type="PROSITE" id="PS00136">
    <property type="entry name" value="SUBTILASE_ASP"/>
    <property type="match status" value="1"/>
</dbReference>
<evidence type="ECO:0000256" key="13">
    <source>
        <dbReference type="SAM" id="SignalP"/>
    </source>
</evidence>
<dbReference type="eggNOG" id="ENOG502QPQR">
    <property type="taxonomic scope" value="Eukaryota"/>
</dbReference>
<dbReference type="PRINTS" id="PR00723">
    <property type="entry name" value="SUBTILISIN"/>
</dbReference>
<keyword evidence="7 13" id="KW-0732">Signal</keyword>
<feature type="domain" description="Peptidase S8/S53" evidence="14">
    <location>
        <begin position="157"/>
        <end position="584"/>
    </location>
</feature>
<dbReference type="InterPro" id="IPR041469">
    <property type="entry name" value="Subtilisin-like_FN3"/>
</dbReference>
<dbReference type="Proteomes" id="UP000000226">
    <property type="component" value="Chromosome 2"/>
</dbReference>
<proteinExistence type="inferred from homology"/>
<keyword evidence="19" id="KW-1185">Reference proteome</keyword>
<accession>V7CM29</accession>
<feature type="domain" description="PA" evidence="15">
    <location>
        <begin position="383"/>
        <end position="470"/>
    </location>
</feature>
<dbReference type="Pfam" id="PF17766">
    <property type="entry name" value="fn3_6"/>
    <property type="match status" value="1"/>
</dbReference>
<evidence type="ECO:0000256" key="3">
    <source>
        <dbReference type="ARBA" id="ARBA00011073"/>
    </source>
</evidence>
<keyword evidence="5" id="KW-0964">Secreted</keyword>
<dbReference type="GO" id="GO:0004252">
    <property type="term" value="F:serine-type endopeptidase activity"/>
    <property type="evidence" value="ECO:0007669"/>
    <property type="project" value="UniProtKB-UniRule"/>
</dbReference>
<dbReference type="InterPro" id="IPR034197">
    <property type="entry name" value="Peptidases_S8_3"/>
</dbReference>
<reference evidence="19" key="1">
    <citation type="journal article" date="2014" name="Nat. Genet.">
        <title>A reference genome for common bean and genome-wide analysis of dual domestications.</title>
        <authorList>
            <person name="Schmutz J."/>
            <person name="McClean P.E."/>
            <person name="Mamidi S."/>
            <person name="Wu G.A."/>
            <person name="Cannon S.B."/>
            <person name="Grimwood J."/>
            <person name="Jenkins J."/>
            <person name="Shu S."/>
            <person name="Song Q."/>
            <person name="Chavarro C."/>
            <person name="Torres-Torres M."/>
            <person name="Geffroy V."/>
            <person name="Moghaddam S.M."/>
            <person name="Gao D."/>
            <person name="Abernathy B."/>
            <person name="Barry K."/>
            <person name="Blair M."/>
            <person name="Brick M.A."/>
            <person name="Chovatia M."/>
            <person name="Gepts P."/>
            <person name="Goodstein D.M."/>
            <person name="Gonzales M."/>
            <person name="Hellsten U."/>
            <person name="Hyten D.L."/>
            <person name="Jia G."/>
            <person name="Kelly J.D."/>
            <person name="Kudrna D."/>
            <person name="Lee R."/>
            <person name="Richard M.M."/>
            <person name="Miklas P.N."/>
            <person name="Osorno J.M."/>
            <person name="Rodrigues J."/>
            <person name="Thareau V."/>
            <person name="Urrea C.A."/>
            <person name="Wang M."/>
            <person name="Yu Y."/>
            <person name="Zhang M."/>
            <person name="Wing R.A."/>
            <person name="Cregan P.B."/>
            <person name="Rokhsar D.S."/>
            <person name="Jackson S.A."/>
        </authorList>
    </citation>
    <scope>NUCLEOTIDE SEQUENCE [LARGE SCALE GENOMIC DNA]</scope>
    <source>
        <strain evidence="19">cv. G19833</strain>
    </source>
</reference>
<organism evidence="18 19">
    <name type="scientific">Phaseolus vulgaris</name>
    <name type="common">Kidney bean</name>
    <name type="synonym">French bean</name>
    <dbReference type="NCBI Taxonomy" id="3885"/>
    <lineage>
        <taxon>Eukaryota</taxon>
        <taxon>Viridiplantae</taxon>
        <taxon>Streptophyta</taxon>
        <taxon>Embryophyta</taxon>
        <taxon>Tracheophyta</taxon>
        <taxon>Spermatophyta</taxon>
        <taxon>Magnoliopsida</taxon>
        <taxon>eudicotyledons</taxon>
        <taxon>Gunneridae</taxon>
        <taxon>Pentapetalae</taxon>
        <taxon>rosids</taxon>
        <taxon>fabids</taxon>
        <taxon>Fabales</taxon>
        <taxon>Fabaceae</taxon>
        <taxon>Papilionoideae</taxon>
        <taxon>50 kb inversion clade</taxon>
        <taxon>NPAAA clade</taxon>
        <taxon>indigoferoid/millettioid clade</taxon>
        <taxon>Phaseoleae</taxon>
        <taxon>Phaseolus</taxon>
    </lineage>
</organism>
<dbReference type="GO" id="GO:0006508">
    <property type="term" value="P:proteolysis"/>
    <property type="evidence" value="ECO:0007669"/>
    <property type="project" value="UniProtKB-KW"/>
</dbReference>
<dbReference type="PANTHER" id="PTHR10795">
    <property type="entry name" value="PROPROTEIN CONVERTASE SUBTILISIN/KEXIN"/>
    <property type="match status" value="1"/>
</dbReference>
<feature type="domain" description="Inhibitor I9" evidence="16">
    <location>
        <begin position="49"/>
        <end position="133"/>
    </location>
</feature>
<evidence type="ECO:0000256" key="12">
    <source>
        <dbReference type="PROSITE-ProRule" id="PRU01240"/>
    </source>
</evidence>
<evidence type="ECO:0000259" key="15">
    <source>
        <dbReference type="Pfam" id="PF02225"/>
    </source>
</evidence>
<evidence type="ECO:0000313" key="18">
    <source>
        <dbReference type="EMBL" id="ESW30423.1"/>
    </source>
</evidence>
<feature type="active site" description="Charge relay system" evidence="11 12">
    <location>
        <position position="548"/>
    </location>
</feature>
<dbReference type="GO" id="GO:0009610">
    <property type="term" value="P:response to symbiotic fungus"/>
    <property type="evidence" value="ECO:0007669"/>
    <property type="project" value="UniProtKB-ARBA"/>
</dbReference>
<keyword evidence="10" id="KW-0325">Glycoprotein</keyword>
<dbReference type="InterPro" id="IPR023827">
    <property type="entry name" value="Peptidase_S8_Asp-AS"/>
</dbReference>
<dbReference type="FunFam" id="3.50.30.30:FF:000005">
    <property type="entry name" value="subtilisin-like protease SBT1.5"/>
    <property type="match status" value="1"/>
</dbReference>
<dbReference type="AlphaFoldDB" id="V7CM29"/>
<evidence type="ECO:0000256" key="10">
    <source>
        <dbReference type="ARBA" id="ARBA00023180"/>
    </source>
</evidence>
<comment type="function">
    <text evidence="1">Required for arbuscular mycorrhiza (AM) development during AM symbiosis with AM fungi (e.g. Glomeromycota intraradices).</text>
</comment>
<dbReference type="InterPro" id="IPR046450">
    <property type="entry name" value="PA_dom_sf"/>
</dbReference>
<sequence length="765" mass="81045">MELALPLALIFMLISICQTSAHRNPEFVKAIKEHYFPTQEIDVPNSLLTYIVRVKKGDEGGDGDSLGSMDLHSWYHSLLPSSTRSDQKQNRITFLYRNVMDGFSVELTPEEADALQEKEEVVSVRPERTFSLHTTHTPSFLGLQQGLGGLWSNSDSGKGIIIGILDTGITPDHPSFSDEGMPFPPAKWKGLCEFSGRRTCNNKLIGARHFIKSSNSSLPLDHVGHGTHTASTATGRFVQGANVFGNAKGTAVGMAPDAHLAIYKVCDIFGCSESAILAGMDTAIEDGVDVLSLSIGGRSGPLFDDPIALGAFSAIQKGIFVSCSAGNSGPGYTTLSNEAPWILTVGASTIDRRIVAAAKLGNGQVFNGESVFQPNNFTSTLLPLVYAGSIGNSSSSLCAPGSLENVDVKGKVVLCEVGGFIRRVSKGQEVKNAGGVAMILMNSLKEDFNPFADVHVLPATHVSYPAGLAIKSYINSTSTPTATILFGGTVIGSVSAPAVTSFSSRGPSFASPGILKPDIIGPGQNILAAWPVSLDNNVPSFNILSGTSMSCPHLSGIAALLKNSHPDWSPAAIKSAIMTSANAVNLGGKSILDERLLPADVFATGAGHVNPLKANDPGLVYDIEPNDYIPYLCGLNYTDEEVGLILNQNVDCSQVKSIPQAQLNYPSFSIRLGSTSQFYTRTLTNVGAASVTYNVEIEAPLGVGISISPAEITFTEVKQKVTYSVGFVPEDKKNRGNHPFSQGSIRWVSGNGKYSVSIPIAVVFL</sequence>
<dbReference type="PROSITE" id="PS51892">
    <property type="entry name" value="SUBTILASE"/>
    <property type="match status" value="1"/>
</dbReference>
<dbReference type="InterPro" id="IPR003137">
    <property type="entry name" value="PA_domain"/>
</dbReference>
<feature type="active site" description="Charge relay system" evidence="11 12">
    <location>
        <position position="166"/>
    </location>
</feature>
<dbReference type="InterPro" id="IPR000209">
    <property type="entry name" value="Peptidase_S8/S53_dom"/>
</dbReference>
<protein>
    <submittedName>
        <fullName evidence="18">Uncharacterized protein</fullName>
    </submittedName>
</protein>
<evidence type="ECO:0000256" key="5">
    <source>
        <dbReference type="ARBA" id="ARBA00022525"/>
    </source>
</evidence>
<dbReference type="Gene3D" id="3.30.70.80">
    <property type="entry name" value="Peptidase S8 propeptide/proteinase inhibitor I9"/>
    <property type="match status" value="1"/>
</dbReference>
<dbReference type="Gene3D" id="3.50.30.30">
    <property type="match status" value="1"/>
</dbReference>
<dbReference type="InterPro" id="IPR010259">
    <property type="entry name" value="S8pro/Inhibitor_I9"/>
</dbReference>
<evidence type="ECO:0000259" key="16">
    <source>
        <dbReference type="Pfam" id="PF05922"/>
    </source>
</evidence>
<dbReference type="OMA" id="KKEYNGE"/>
<comment type="subcellular location">
    <subcellularLocation>
        <location evidence="2">Secreted</location>
        <location evidence="2">Extracellular space</location>
        <location evidence="2">Apoplast</location>
    </subcellularLocation>
</comment>
<evidence type="ECO:0000259" key="17">
    <source>
        <dbReference type="Pfam" id="PF17766"/>
    </source>
</evidence>
<dbReference type="SUPFAM" id="SSF52025">
    <property type="entry name" value="PA domain"/>
    <property type="match status" value="1"/>
</dbReference>
<comment type="similarity">
    <text evidence="3 12">Belongs to the peptidase S8 family.</text>
</comment>
<keyword evidence="8 12" id="KW-0378">Hydrolase</keyword>
<evidence type="ECO:0000256" key="6">
    <source>
        <dbReference type="ARBA" id="ARBA00022670"/>
    </source>
</evidence>
<evidence type="ECO:0000256" key="1">
    <source>
        <dbReference type="ARBA" id="ARBA00002076"/>
    </source>
</evidence>
<evidence type="ECO:0000256" key="11">
    <source>
        <dbReference type="PIRSR" id="PIRSR615500-1"/>
    </source>
</evidence>
<dbReference type="Pfam" id="PF02225">
    <property type="entry name" value="PA"/>
    <property type="match status" value="1"/>
</dbReference>
<dbReference type="Gene3D" id="3.40.50.200">
    <property type="entry name" value="Peptidase S8/S53 domain"/>
    <property type="match status" value="1"/>
</dbReference>
<dbReference type="OrthoDB" id="206201at2759"/>
<dbReference type="InterPro" id="IPR037045">
    <property type="entry name" value="S8pro/Inhibitor_I9_sf"/>
</dbReference>
<evidence type="ECO:0000256" key="9">
    <source>
        <dbReference type="ARBA" id="ARBA00022825"/>
    </source>
</evidence>
<evidence type="ECO:0000256" key="8">
    <source>
        <dbReference type="ARBA" id="ARBA00022801"/>
    </source>
</evidence>
<evidence type="ECO:0000313" key="19">
    <source>
        <dbReference type="Proteomes" id="UP000000226"/>
    </source>
</evidence>
<dbReference type="GO" id="GO:0048046">
    <property type="term" value="C:apoplast"/>
    <property type="evidence" value="ECO:0007669"/>
    <property type="project" value="UniProtKB-SubCell"/>
</dbReference>
<feature type="active site" description="Charge relay system" evidence="11 12">
    <location>
        <position position="225"/>
    </location>
</feature>
<dbReference type="GO" id="GO:0009609">
    <property type="term" value="P:response to symbiotic bacterium"/>
    <property type="evidence" value="ECO:0007669"/>
    <property type="project" value="UniProtKB-ARBA"/>
</dbReference>
<dbReference type="EMBL" id="CM002289">
    <property type="protein sequence ID" value="ESW30423.1"/>
    <property type="molecule type" value="Genomic_DNA"/>
</dbReference>
<dbReference type="Pfam" id="PF05922">
    <property type="entry name" value="Inhibitor_I9"/>
    <property type="match status" value="1"/>
</dbReference>
<feature type="chain" id="PRO_5004755486" evidence="13">
    <location>
        <begin position="22"/>
        <end position="765"/>
    </location>
</feature>
<feature type="signal peptide" evidence="13">
    <location>
        <begin position="1"/>
        <end position="21"/>
    </location>
</feature>
<keyword evidence="4" id="KW-0052">Apoplast</keyword>
<dbReference type="SMR" id="V7CM29"/>
<dbReference type="CDD" id="cd02120">
    <property type="entry name" value="PA_subtilisin_like"/>
    <property type="match status" value="1"/>
</dbReference>
<dbReference type="InterPro" id="IPR036852">
    <property type="entry name" value="Peptidase_S8/S53_dom_sf"/>
</dbReference>